<evidence type="ECO:0000256" key="5">
    <source>
        <dbReference type="ARBA" id="ARBA00023316"/>
    </source>
</evidence>
<evidence type="ECO:0000256" key="6">
    <source>
        <dbReference type="SAM" id="MobiDB-lite"/>
    </source>
</evidence>
<keyword evidence="4" id="KW-0573">Peptidoglycan synthesis</keyword>
<dbReference type="EMBL" id="AP019846">
    <property type="protein sequence ID" value="BBM60177.1"/>
    <property type="molecule type" value="Genomic_DNA"/>
</dbReference>
<feature type="domain" description="L,D-TPase catalytic" evidence="8">
    <location>
        <begin position="441"/>
        <end position="575"/>
    </location>
</feature>
<evidence type="ECO:0000256" key="4">
    <source>
        <dbReference type="ARBA" id="ARBA00022984"/>
    </source>
</evidence>
<dbReference type="Pfam" id="PF03734">
    <property type="entry name" value="YkuD"/>
    <property type="match status" value="1"/>
</dbReference>
<gene>
    <name evidence="9" type="ORF">JMUB5056_1771</name>
</gene>
<evidence type="ECO:0000313" key="9">
    <source>
        <dbReference type="EMBL" id="BBM60177.1"/>
    </source>
</evidence>
<feature type="compositionally biased region" description="Basic and acidic residues" evidence="6">
    <location>
        <begin position="196"/>
        <end position="213"/>
    </location>
</feature>
<keyword evidence="3" id="KW-0133">Cell shape</keyword>
<dbReference type="Gene3D" id="2.30.30.40">
    <property type="entry name" value="SH3 Domains"/>
    <property type="match status" value="1"/>
</dbReference>
<feature type="chain" id="PRO_5021810220" evidence="7">
    <location>
        <begin position="30"/>
        <end position="593"/>
    </location>
</feature>
<dbReference type="SUPFAM" id="SSF141523">
    <property type="entry name" value="L,D-transpeptidase catalytic domain-like"/>
    <property type="match status" value="1"/>
</dbReference>
<dbReference type="GO" id="GO:0016740">
    <property type="term" value="F:transferase activity"/>
    <property type="evidence" value="ECO:0007669"/>
    <property type="project" value="UniProtKB-KW"/>
</dbReference>
<reference evidence="9 10" key="1">
    <citation type="submission" date="2019-07" db="EMBL/GenBank/DDBJ databases">
        <title>Complete Genome Sequence of Leptotrichia hongkongensis Strain JMUB5056.</title>
        <authorList>
            <person name="Watanabe S."/>
            <person name="Cui L."/>
        </authorList>
    </citation>
    <scope>NUCLEOTIDE SEQUENCE [LARGE SCALE GENOMIC DNA]</scope>
    <source>
        <strain evidence="9 10">JMUB5056</strain>
    </source>
</reference>
<feature type="signal peptide" evidence="7">
    <location>
        <begin position="1"/>
        <end position="29"/>
    </location>
</feature>
<evidence type="ECO:0000256" key="7">
    <source>
        <dbReference type="SAM" id="SignalP"/>
    </source>
</evidence>
<keyword evidence="7" id="KW-0732">Signal</keyword>
<dbReference type="RefSeq" id="WP_147006061.1">
    <property type="nucleotide sequence ID" value="NZ_AP019846.1"/>
</dbReference>
<keyword evidence="5" id="KW-0961">Cell wall biogenesis/degradation</keyword>
<dbReference type="AlphaFoldDB" id="A0A510L937"/>
<dbReference type="UniPathway" id="UPA00219"/>
<dbReference type="KEGG" id="lhg:JMUB5056_1771"/>
<feature type="compositionally biased region" description="Basic and acidic residues" evidence="6">
    <location>
        <begin position="131"/>
        <end position="164"/>
    </location>
</feature>
<dbReference type="GO" id="GO:0009252">
    <property type="term" value="P:peptidoglycan biosynthetic process"/>
    <property type="evidence" value="ECO:0007669"/>
    <property type="project" value="UniProtKB-UniPathway"/>
</dbReference>
<dbReference type="GO" id="GO:0071555">
    <property type="term" value="P:cell wall organization"/>
    <property type="evidence" value="ECO:0007669"/>
    <property type="project" value="UniProtKB-KW"/>
</dbReference>
<name>A0A510L937_9FUSO</name>
<evidence type="ECO:0000256" key="2">
    <source>
        <dbReference type="ARBA" id="ARBA00022679"/>
    </source>
</evidence>
<dbReference type="InterPro" id="IPR038063">
    <property type="entry name" value="Transpep_catalytic_dom"/>
</dbReference>
<feature type="compositionally biased region" description="Polar residues" evidence="6">
    <location>
        <begin position="165"/>
        <end position="195"/>
    </location>
</feature>
<dbReference type="GO" id="GO:0008360">
    <property type="term" value="P:regulation of cell shape"/>
    <property type="evidence" value="ECO:0007669"/>
    <property type="project" value="UniProtKB-KW"/>
</dbReference>
<evidence type="ECO:0000256" key="3">
    <source>
        <dbReference type="ARBA" id="ARBA00022960"/>
    </source>
</evidence>
<accession>A0A510L937</accession>
<comment type="pathway">
    <text evidence="1">Cell wall biogenesis; peptidoglycan biosynthesis.</text>
</comment>
<dbReference type="OrthoDB" id="92744at2"/>
<proteinExistence type="predicted"/>
<dbReference type="Proteomes" id="UP000321561">
    <property type="component" value="Chromosome"/>
</dbReference>
<feature type="region of interest" description="Disordered" evidence="6">
    <location>
        <begin position="117"/>
        <end position="220"/>
    </location>
</feature>
<protein>
    <submittedName>
        <fullName evidence="9">ErfK/YbiS/YcfS/YnhG family protein</fullName>
    </submittedName>
</protein>
<evidence type="ECO:0000313" key="10">
    <source>
        <dbReference type="Proteomes" id="UP000321561"/>
    </source>
</evidence>
<evidence type="ECO:0000259" key="8">
    <source>
        <dbReference type="Pfam" id="PF03734"/>
    </source>
</evidence>
<dbReference type="Gene3D" id="2.40.440.10">
    <property type="entry name" value="L,D-transpeptidase catalytic domain-like"/>
    <property type="match status" value="1"/>
</dbReference>
<keyword evidence="2" id="KW-0808">Transferase</keyword>
<evidence type="ECO:0000256" key="1">
    <source>
        <dbReference type="ARBA" id="ARBA00004752"/>
    </source>
</evidence>
<dbReference type="InterPro" id="IPR005490">
    <property type="entry name" value="LD_TPept_cat_dom"/>
</dbReference>
<dbReference type="CDD" id="cd16913">
    <property type="entry name" value="YkuD_like"/>
    <property type="match status" value="1"/>
</dbReference>
<organism evidence="9 10">
    <name type="scientific">Leptotrichia hongkongensis</name>
    <dbReference type="NCBI Taxonomy" id="554406"/>
    <lineage>
        <taxon>Bacteria</taxon>
        <taxon>Fusobacteriati</taxon>
        <taxon>Fusobacteriota</taxon>
        <taxon>Fusobacteriia</taxon>
        <taxon>Fusobacteriales</taxon>
        <taxon>Leptotrichiaceae</taxon>
        <taxon>Leptotrichia</taxon>
    </lineage>
</organism>
<sequence>MINKINLQKMKFSMVALIILSVISTNTFSAPKETKKLEWKQISLEPDLDGDGIKDKIDVDYAVEGNNVRLKFTPYVFNEKAKFAKGKSVEKTITKSEFEAKFDTFIKGFIAEYPKKSGVTSAQKQKTQTQKPEKKQETVQPAKDIKTNEMDKKPVSPKKNEDNSKGNQKNNKTIENTKPVETSKQSNMEKVQNSVIEKKENEPKEKEIKEPVETPKNTNSLRGQYSYVKEFNSQRPKNLTFNFQYDKHSPREMDEFVFVKTATSIRKEPNSNAKAIKSAAYSHKYRTTGIVKTNAGNKSDEWYEVFFDNQLGYIPKSAVEKREFDWNDMMAKVEKTNKFIKEAVSANKKIYVLDDYVPLGGGESGKRDKFGNRANQSEFGYTDKSFKDYINIPDRTIMIVEEENDKYVKVKIDAYDNGTYYLKPSTKRYLKDAGITGEITRFIYVDRASQNEMVIEKAGDNWNVVTSSFVTTGKDAGNSFATPYGTFLIAYSKPVMQYTGSDNKAVVGDAKNAVRFSGGGYMHSIPSLFEPKNTREQRKAATAKKIGTYPESHKCIRHYDDQIKFIYDWLGNSTPGHPEGFRVPSVPTVMLVK</sequence>